<feature type="domain" description="MYND-type" evidence="4">
    <location>
        <begin position="24"/>
        <end position="61"/>
    </location>
</feature>
<dbReference type="Gene3D" id="2.170.270.10">
    <property type="entry name" value="SET domain"/>
    <property type="match status" value="1"/>
</dbReference>
<gene>
    <name evidence="5" type="ORF">OXX778_LOCUS18715</name>
</gene>
<dbReference type="PANTHER" id="PTHR12197:SF251">
    <property type="entry name" value="EG:BACR7C10.4 PROTEIN"/>
    <property type="match status" value="1"/>
</dbReference>
<dbReference type="GO" id="GO:0008270">
    <property type="term" value="F:zinc ion binding"/>
    <property type="evidence" value="ECO:0007669"/>
    <property type="project" value="UniProtKB-KW"/>
</dbReference>
<name>A0A814KBH8_9BILA</name>
<proteinExistence type="predicted"/>
<evidence type="ECO:0000256" key="1">
    <source>
        <dbReference type="ARBA" id="ARBA00022723"/>
    </source>
</evidence>
<dbReference type="EMBL" id="CAJNOC010005309">
    <property type="protein sequence ID" value="CAF1048687.1"/>
    <property type="molecule type" value="Genomic_DNA"/>
</dbReference>
<evidence type="ECO:0000259" key="4">
    <source>
        <dbReference type="PROSITE" id="PS01360"/>
    </source>
</evidence>
<dbReference type="InterPro" id="IPR050869">
    <property type="entry name" value="H3K4_H4K5_MeTrfase"/>
</dbReference>
<protein>
    <recommendedName>
        <fullName evidence="4">MYND-type domain-containing protein</fullName>
    </recommendedName>
</protein>
<dbReference type="OrthoDB" id="10149848at2759"/>
<evidence type="ECO:0000256" key="3">
    <source>
        <dbReference type="ARBA" id="ARBA00022833"/>
    </source>
</evidence>
<dbReference type="Gene3D" id="6.10.140.2220">
    <property type="match status" value="1"/>
</dbReference>
<dbReference type="Proteomes" id="UP000663879">
    <property type="component" value="Unassembled WGS sequence"/>
</dbReference>
<evidence type="ECO:0000313" key="5">
    <source>
        <dbReference type="EMBL" id="CAF1048687.1"/>
    </source>
</evidence>
<accession>A0A814KBH8</accession>
<keyword evidence="2" id="KW-0863">Zinc-finger</keyword>
<dbReference type="InterPro" id="IPR002893">
    <property type="entry name" value="Znf_MYND"/>
</dbReference>
<dbReference type="PANTHER" id="PTHR12197">
    <property type="entry name" value="HISTONE-LYSINE N-METHYLTRANSFERASE SMYD"/>
    <property type="match status" value="1"/>
</dbReference>
<organism evidence="5 6">
    <name type="scientific">Brachionus calyciflorus</name>
    <dbReference type="NCBI Taxonomy" id="104777"/>
    <lineage>
        <taxon>Eukaryota</taxon>
        <taxon>Metazoa</taxon>
        <taxon>Spiralia</taxon>
        <taxon>Gnathifera</taxon>
        <taxon>Rotifera</taxon>
        <taxon>Eurotatoria</taxon>
        <taxon>Monogononta</taxon>
        <taxon>Pseudotrocha</taxon>
        <taxon>Ploima</taxon>
        <taxon>Brachionidae</taxon>
        <taxon>Brachionus</taxon>
    </lineage>
</organism>
<keyword evidence="1" id="KW-0479">Metal-binding</keyword>
<keyword evidence="3" id="KW-0862">Zinc</keyword>
<dbReference type="InterPro" id="IPR046341">
    <property type="entry name" value="SET_dom_sf"/>
</dbReference>
<dbReference type="AlphaFoldDB" id="A0A814KBH8"/>
<comment type="caution">
    <text evidence="5">The sequence shown here is derived from an EMBL/GenBank/DDBJ whole genome shotgun (WGS) entry which is preliminary data.</text>
</comment>
<evidence type="ECO:0000256" key="2">
    <source>
        <dbReference type="ARBA" id="ARBA00022771"/>
    </source>
</evidence>
<keyword evidence="6" id="KW-1185">Reference proteome</keyword>
<dbReference type="GO" id="GO:0005634">
    <property type="term" value="C:nucleus"/>
    <property type="evidence" value="ECO:0007669"/>
    <property type="project" value="TreeGrafter"/>
</dbReference>
<sequence>MAEEIITSVPFVYCLKYAKKRIFCDFCFKKIIRACHCPVCGTMHYCNTTCEKNDTIHRFECDHFLKASGDYNLKKYLEDDVLRLFLRTLIKTNNVSQNRNFYQSMAKKYENEIRMLMGTEFMSSINLDLMVPNFDKMMANKIEIKNEKEAIGFGIYLQNSFDSLENASNNFDGIRIIYKRSLFPALRFSESATNDSHIKIAIRIANRYLESRNVRNFYQEKIKVKSEVLKQKISEVKIVYEEQQKDFLAWTDRHVDNRIYINRKLEKRLEAISYLKDISSQKEKEIITVFIGFLLIHEFANLLYRWNGNLHSTENKDVGYKLENFIFDGNIRVIISTKSKWNEDSRYLGIGIRDTSQSRKIQFLSYDYIKEIFTDNLPFGSYFSPKFEVKEFGDDVFALRESDEFETNSDIEENLDDIFDDYEDAYNIQTCGT</sequence>
<dbReference type="Gene3D" id="1.10.220.160">
    <property type="match status" value="1"/>
</dbReference>
<evidence type="ECO:0000313" key="6">
    <source>
        <dbReference type="Proteomes" id="UP000663879"/>
    </source>
</evidence>
<reference evidence="5" key="1">
    <citation type="submission" date="2021-02" db="EMBL/GenBank/DDBJ databases">
        <authorList>
            <person name="Nowell W R."/>
        </authorList>
    </citation>
    <scope>NUCLEOTIDE SEQUENCE</scope>
    <source>
        <strain evidence="5">Ploen Becks lab</strain>
    </source>
</reference>
<dbReference type="PROSITE" id="PS01360">
    <property type="entry name" value="ZF_MYND_1"/>
    <property type="match status" value="1"/>
</dbReference>